<dbReference type="RefSeq" id="WP_215918084.1">
    <property type="nucleotide sequence ID" value="NZ_JAHKNI010000005.1"/>
</dbReference>
<keyword evidence="2" id="KW-1185">Reference proteome</keyword>
<gene>
    <name evidence="1" type="ORF">KO481_16720</name>
</gene>
<proteinExistence type="predicted"/>
<accession>A0ABS6B0A5</accession>
<evidence type="ECO:0000313" key="1">
    <source>
        <dbReference type="EMBL" id="MBU3063166.1"/>
    </source>
</evidence>
<organism evidence="1 2">
    <name type="scientific">Nocardia albiluteola</name>
    <dbReference type="NCBI Taxonomy" id="2842303"/>
    <lineage>
        <taxon>Bacteria</taxon>
        <taxon>Bacillati</taxon>
        <taxon>Actinomycetota</taxon>
        <taxon>Actinomycetes</taxon>
        <taxon>Mycobacteriales</taxon>
        <taxon>Nocardiaceae</taxon>
        <taxon>Nocardia</taxon>
    </lineage>
</organism>
<comment type="caution">
    <text evidence="1">The sequence shown here is derived from an EMBL/GenBank/DDBJ whole genome shotgun (WGS) entry which is preliminary data.</text>
</comment>
<reference evidence="1 2" key="1">
    <citation type="submission" date="2021-06" db="EMBL/GenBank/DDBJ databases">
        <title>Actinomycetes sequencing.</title>
        <authorList>
            <person name="Shan Q."/>
        </authorList>
    </citation>
    <scope>NUCLEOTIDE SEQUENCE [LARGE SCALE GENOMIC DNA]</scope>
    <source>
        <strain evidence="1 2">NEAU-G5</strain>
    </source>
</reference>
<evidence type="ECO:0008006" key="3">
    <source>
        <dbReference type="Google" id="ProtNLM"/>
    </source>
</evidence>
<name>A0ABS6B0A5_9NOCA</name>
<protein>
    <recommendedName>
        <fullName evidence="3">Integrase</fullName>
    </recommendedName>
</protein>
<dbReference type="EMBL" id="JAHKNI010000005">
    <property type="protein sequence ID" value="MBU3063166.1"/>
    <property type="molecule type" value="Genomic_DNA"/>
</dbReference>
<sequence length="695" mass="77866">MTASAVQHWELPGEEDLVLVGRPLRPGMPLEQTSRFGDERWRLEPAVLQQHVSSVSLNFALVPPRYRLHAKQLCYAMLAGPLPAGEQRLNPLGIPAVLTNLRRFLHWLDTRPTTPARPQPPPLAEVIEDDLTDYFRHLVLVLPHAGTRSEAQRSIHLLWRYRRGLPDPLRIDPRQVDGWRGQYGRGPENSTARIPEPVLGPLISWAIRFVDHFAADILAAERQRRVFDNRSTSSTAARHIVRQQLRAYLDDHIAHGRPLPGHQGKPNQQFIAFQVGGGKDLFHHSTGNRKMLFDTAEKVGVTEHTWIPSPITGTLDGRAWLEGISSNHSHYSVTKLSRMLQVAAYITIAFLSGMRDSEVKHLQRGSITVERDADGRPYRWKLTSRAFKGTRDPAGTTATWIVGHPAVRAAAVLEKLHPPTRSMLFANLPRVGTTRAVDPHRAQATKSTNEQLAEFVDWIEHYCTDHHRTDTVPAVNGRPWPLSTGQFRRTLAWFIARRPGGSIAGAIAFRHLSIQMFEGYAGTSDSGFRGEVEAEQALTRGEHLIALIDAHEHTRLAGPAADEAHRRLQEFGEQAGFPGAVVTDNRRLQRLLHRADPAVYPGTFATCVFDPDKALCQQDRDQRGTRRPGLGTCRPIECANTALTVDNLAALRAELDQVTLHLAQRPGLPPLLSHRLRSRRTQIAQFLDRHALENP</sequence>
<dbReference type="Proteomes" id="UP000733379">
    <property type="component" value="Unassembled WGS sequence"/>
</dbReference>
<evidence type="ECO:0000313" key="2">
    <source>
        <dbReference type="Proteomes" id="UP000733379"/>
    </source>
</evidence>